<protein>
    <submittedName>
        <fullName evidence="2">Uncharacterized protein</fullName>
    </submittedName>
</protein>
<proteinExistence type="predicted"/>
<feature type="region of interest" description="Disordered" evidence="1">
    <location>
        <begin position="1"/>
        <end position="28"/>
    </location>
</feature>
<accession>A0A0A0P5R2</accession>
<dbReference type="Proteomes" id="UP000030156">
    <property type="component" value="Segment"/>
</dbReference>
<evidence type="ECO:0000313" key="3">
    <source>
        <dbReference type="Proteomes" id="UP000030156"/>
    </source>
</evidence>
<keyword evidence="3" id="KW-1185">Reference proteome</keyword>
<organism evidence="2 3">
    <name type="scientific">Enterobacteria phage IME_EC2</name>
    <dbReference type="NCBI Taxonomy" id="1414766"/>
    <lineage>
        <taxon>Viruses</taxon>
        <taxon>Duplodnaviria</taxon>
        <taxon>Heunggongvirae</taxon>
        <taxon>Uroviricota</taxon>
        <taxon>Caudoviricetes</taxon>
        <taxon>Murrayvirus</taxon>
        <taxon>Murrayvirus EC2</taxon>
    </lineage>
</organism>
<evidence type="ECO:0000313" key="2">
    <source>
        <dbReference type="EMBL" id="AGZ17851.1"/>
    </source>
</evidence>
<gene>
    <name evidence="2" type="ORF">IME_EC2_60</name>
</gene>
<evidence type="ECO:0000256" key="1">
    <source>
        <dbReference type="SAM" id="MobiDB-lite"/>
    </source>
</evidence>
<feature type="compositionally biased region" description="Low complexity" evidence="1">
    <location>
        <begin position="9"/>
        <end position="20"/>
    </location>
</feature>
<name>A0A0A0P5R2_9CAUD</name>
<sequence>MDLFKQKRTTAPATAGAPRKTAAEKRQEILDKIAPTDLSVLDAIDKGLIDPFVPTDETRKAFSMLKPSEQLFAAFFECPGVDQRKLSALCRHTAKMERAGLLRDLRVDRSKLAPPVSDPMEFPPGVEIGPELALAALQCKQAMRKER</sequence>
<dbReference type="EMBL" id="KF591601">
    <property type="protein sequence ID" value="AGZ17851.1"/>
    <property type="molecule type" value="Genomic_DNA"/>
</dbReference>
<reference evidence="2 3" key="1">
    <citation type="submission" date="2013-08" db="EMBL/GenBank/DDBJ databases">
        <authorList>
            <person name="Tong Y."/>
            <person name="Hua Y."/>
            <person name="Mi Z."/>
            <person name="An X."/>
            <person name="Pei G."/>
            <person name="Wang W."/>
            <person name="Xu X."/>
            <person name="Li S."/>
        </authorList>
    </citation>
    <scope>NUCLEOTIDE SEQUENCE [LARGE SCALE GENOMIC DNA]</scope>
    <source>
        <strain evidence="2">Sewage</strain>
    </source>
</reference>